<dbReference type="OrthoDB" id="196134at2"/>
<protein>
    <submittedName>
        <fullName evidence="2">Uncharacterized protein</fullName>
    </submittedName>
</protein>
<keyword evidence="1" id="KW-0472">Membrane</keyword>
<evidence type="ECO:0000313" key="3">
    <source>
        <dbReference type="Proteomes" id="UP000033664"/>
    </source>
</evidence>
<dbReference type="Proteomes" id="UP000033664">
    <property type="component" value="Unassembled WGS sequence"/>
</dbReference>
<dbReference type="GeneID" id="58226879"/>
<keyword evidence="1" id="KW-0812">Transmembrane</keyword>
<keyword evidence="1" id="KW-1133">Transmembrane helix</keyword>
<name>A0A0F4Q433_9GAMM</name>
<dbReference type="RefSeq" id="WP_045978883.1">
    <property type="nucleotide sequence ID" value="NZ_JXXY01000005.1"/>
</dbReference>
<dbReference type="eggNOG" id="ENOG5031KWH">
    <property type="taxonomic scope" value="Bacteria"/>
</dbReference>
<gene>
    <name evidence="2" type="ORF">TW72_00050</name>
</gene>
<evidence type="ECO:0000313" key="2">
    <source>
        <dbReference type="EMBL" id="KJZ02125.1"/>
    </source>
</evidence>
<dbReference type="EMBL" id="JXXZ01000001">
    <property type="protein sequence ID" value="KJZ02125.1"/>
    <property type="molecule type" value="Genomic_DNA"/>
</dbReference>
<feature type="transmembrane region" description="Helical" evidence="1">
    <location>
        <begin position="28"/>
        <end position="47"/>
    </location>
</feature>
<organism evidence="2 3">
    <name type="scientific">Pseudoalteromonas ruthenica</name>
    <dbReference type="NCBI Taxonomy" id="151081"/>
    <lineage>
        <taxon>Bacteria</taxon>
        <taxon>Pseudomonadati</taxon>
        <taxon>Pseudomonadota</taxon>
        <taxon>Gammaproteobacteria</taxon>
        <taxon>Alteromonadales</taxon>
        <taxon>Pseudoalteromonadaceae</taxon>
        <taxon>Pseudoalteromonas</taxon>
    </lineage>
</organism>
<dbReference type="AlphaFoldDB" id="A0A0F4Q433"/>
<evidence type="ECO:0000256" key="1">
    <source>
        <dbReference type="SAM" id="Phobius"/>
    </source>
</evidence>
<proteinExistence type="predicted"/>
<dbReference type="PATRIC" id="fig|151081.8.peg.1188"/>
<keyword evidence="3" id="KW-1185">Reference proteome</keyword>
<sequence>MATSPPQDKKIPKVLQQVDNKELRSTGFWLNQVFLVLSTIFGVYLAAQSGLEQAIKFDTYSKMEDNYYLRTSLYDELLDNQRKIQAYAELLAKSPPTSELEFNKPTLDKYVWHTMQYSPTTLETPSAILSAARRFYSQSQFYIERALKRKVSARHASEKLGKLATDLEQNTLPYLKRSAQALKQELADNDVQIGSLKELEHE</sequence>
<accession>A0A0F4Q433</accession>
<comment type="caution">
    <text evidence="2">The sequence shown here is derived from an EMBL/GenBank/DDBJ whole genome shotgun (WGS) entry which is preliminary data.</text>
</comment>
<reference evidence="2 3" key="1">
    <citation type="journal article" date="2015" name="BMC Genomics">
        <title>Genome mining reveals unlocked bioactive potential of marine Gram-negative bacteria.</title>
        <authorList>
            <person name="Machado H."/>
            <person name="Sonnenschein E.C."/>
            <person name="Melchiorsen J."/>
            <person name="Gram L."/>
        </authorList>
    </citation>
    <scope>NUCLEOTIDE SEQUENCE [LARGE SCALE GENOMIC DNA]</scope>
    <source>
        <strain evidence="2 3">S3137</strain>
    </source>
</reference>